<feature type="region of interest" description="Disordered" evidence="1">
    <location>
        <begin position="148"/>
        <end position="201"/>
    </location>
</feature>
<dbReference type="InterPro" id="IPR027417">
    <property type="entry name" value="P-loop_NTPase"/>
</dbReference>
<gene>
    <name evidence="3" type="ORF">COCON_G00001080</name>
</gene>
<organism evidence="3 4">
    <name type="scientific">Conger conger</name>
    <name type="common">Conger eel</name>
    <name type="synonym">Muraena conger</name>
    <dbReference type="NCBI Taxonomy" id="82655"/>
    <lineage>
        <taxon>Eukaryota</taxon>
        <taxon>Metazoa</taxon>
        <taxon>Chordata</taxon>
        <taxon>Craniata</taxon>
        <taxon>Vertebrata</taxon>
        <taxon>Euteleostomi</taxon>
        <taxon>Actinopterygii</taxon>
        <taxon>Neopterygii</taxon>
        <taxon>Teleostei</taxon>
        <taxon>Anguilliformes</taxon>
        <taxon>Congridae</taxon>
        <taxon>Conger</taxon>
    </lineage>
</organism>
<dbReference type="PANTHER" id="PTHR47308:SF1">
    <property type="entry name" value="NUCLEAR GTPASE SLIP-GC"/>
    <property type="match status" value="1"/>
</dbReference>
<protein>
    <recommendedName>
        <fullName evidence="2">GIY-YIG domain-containing protein</fullName>
    </recommendedName>
</protein>
<feature type="non-terminal residue" evidence="3">
    <location>
        <position position="281"/>
    </location>
</feature>
<evidence type="ECO:0000256" key="1">
    <source>
        <dbReference type="SAM" id="MobiDB-lite"/>
    </source>
</evidence>
<dbReference type="OrthoDB" id="9907881at2759"/>
<evidence type="ECO:0000313" key="4">
    <source>
        <dbReference type="Proteomes" id="UP001152803"/>
    </source>
</evidence>
<dbReference type="GO" id="GO:0003924">
    <property type="term" value="F:GTPase activity"/>
    <property type="evidence" value="ECO:0007669"/>
    <property type="project" value="TreeGrafter"/>
</dbReference>
<keyword evidence="4" id="KW-1185">Reference proteome</keyword>
<dbReference type="Proteomes" id="UP001152803">
    <property type="component" value="Unassembled WGS sequence"/>
</dbReference>
<dbReference type="PROSITE" id="PS50164">
    <property type="entry name" value="GIY_YIG"/>
    <property type="match status" value="1"/>
</dbReference>
<dbReference type="InterPro" id="IPR053082">
    <property type="entry name" value="Nuclear_GTPase_SLIP-GC"/>
</dbReference>
<accession>A0A9Q1E0P1</accession>
<dbReference type="InterPro" id="IPR035901">
    <property type="entry name" value="GIY-YIG_endonuc_sf"/>
</dbReference>
<dbReference type="CDD" id="cd10442">
    <property type="entry name" value="GIY-YIG_PLEs"/>
    <property type="match status" value="1"/>
</dbReference>
<evidence type="ECO:0000259" key="2">
    <source>
        <dbReference type="PROSITE" id="PS50164"/>
    </source>
</evidence>
<dbReference type="EMBL" id="JAFJMO010000001">
    <property type="protein sequence ID" value="KAJ8287449.1"/>
    <property type="molecule type" value="Genomic_DNA"/>
</dbReference>
<dbReference type="Pfam" id="PF01541">
    <property type="entry name" value="GIY-YIG"/>
    <property type="match status" value="1"/>
</dbReference>
<dbReference type="SUPFAM" id="SSF82771">
    <property type="entry name" value="GIY-YIG endonuclease"/>
    <property type="match status" value="1"/>
</dbReference>
<comment type="caution">
    <text evidence="3">The sequence shown here is derived from an EMBL/GenBank/DDBJ whole genome shotgun (WGS) entry which is preliminary data.</text>
</comment>
<proteinExistence type="predicted"/>
<reference evidence="3" key="1">
    <citation type="journal article" date="2023" name="Science">
        <title>Genome structures resolve the early diversification of teleost fishes.</title>
        <authorList>
            <person name="Parey E."/>
            <person name="Louis A."/>
            <person name="Montfort J."/>
            <person name="Bouchez O."/>
            <person name="Roques C."/>
            <person name="Iampietro C."/>
            <person name="Lluch J."/>
            <person name="Castinel A."/>
            <person name="Donnadieu C."/>
            <person name="Desvignes T."/>
            <person name="Floi Bucao C."/>
            <person name="Jouanno E."/>
            <person name="Wen M."/>
            <person name="Mejri S."/>
            <person name="Dirks R."/>
            <person name="Jansen H."/>
            <person name="Henkel C."/>
            <person name="Chen W.J."/>
            <person name="Zahm M."/>
            <person name="Cabau C."/>
            <person name="Klopp C."/>
            <person name="Thompson A.W."/>
            <person name="Robinson-Rechavi M."/>
            <person name="Braasch I."/>
            <person name="Lecointre G."/>
            <person name="Bobe J."/>
            <person name="Postlethwait J.H."/>
            <person name="Berthelot C."/>
            <person name="Roest Crollius H."/>
            <person name="Guiguen Y."/>
        </authorList>
    </citation>
    <scope>NUCLEOTIDE SEQUENCE</scope>
    <source>
        <strain evidence="3">Concon-B</strain>
    </source>
</reference>
<feature type="domain" description="GIY-YIG" evidence="2">
    <location>
        <begin position="55"/>
        <end position="143"/>
    </location>
</feature>
<dbReference type="SUPFAM" id="SSF52540">
    <property type="entry name" value="P-loop containing nucleoside triphosphate hydrolases"/>
    <property type="match status" value="1"/>
</dbReference>
<dbReference type="PANTHER" id="PTHR47308">
    <property type="entry name" value="NUCLEAR GTPASE SLIP-GC"/>
    <property type="match status" value="1"/>
</dbReference>
<name>A0A9Q1E0P1_CONCO</name>
<dbReference type="AlphaFoldDB" id="A0A9Q1E0P1"/>
<dbReference type="SMART" id="SM00465">
    <property type="entry name" value="GIYc"/>
    <property type="match status" value="1"/>
</dbReference>
<dbReference type="InterPro" id="IPR000305">
    <property type="entry name" value="GIY-YIG_endonuc"/>
</dbReference>
<dbReference type="Gene3D" id="3.40.50.300">
    <property type="entry name" value="P-loop containing nucleotide triphosphate hydrolases"/>
    <property type="match status" value="1"/>
</dbReference>
<dbReference type="Gene3D" id="3.40.1440.10">
    <property type="entry name" value="GIY-YIG endonuclease"/>
    <property type="match status" value="1"/>
</dbReference>
<sequence>MAQEGPSTADTRRGIHQCNSQGCICCKHILKGSDLFQSAATGNIYEIPQSLTCKTPSVIYVIQCKECKVQYVGKTSTTLQKRFKDHRSSIRKCQHRPIPDHFTKNGHRLDDLIIYPIEQVTGSKELSERELHWIRVLDTVENGLNLGPYKCVRPQTQDDGDKRPVEPTEGQVEDESPQKGKRKLHGNEDVKSKKRKMKNNRQSVFSYETEELLSTCEDAFQVGKDAISEVDNKLEGVSCRENSFLEDLKKKISSLKHYNHKEKIYIGFFGKTGAGKSSLIN</sequence>
<evidence type="ECO:0000313" key="3">
    <source>
        <dbReference type="EMBL" id="KAJ8287449.1"/>
    </source>
</evidence>